<comment type="cofactor">
    <cofactor evidence="1 7">
        <name>pyridoxal 5'-phosphate</name>
        <dbReference type="ChEBI" id="CHEBI:597326"/>
    </cofactor>
</comment>
<dbReference type="PATRIC" id="fig|237258.4.peg.1877"/>
<comment type="caution">
    <text evidence="8">The sequence shown here is derived from an EMBL/GenBank/DDBJ whole genome shotgun (WGS) entry which is preliminary data.</text>
</comment>
<evidence type="ECO:0000313" key="9">
    <source>
        <dbReference type="Proteomes" id="UP000095601"/>
    </source>
</evidence>
<comment type="subunit">
    <text evidence="7">Homodimer.</text>
</comment>
<dbReference type="PANTHER" id="PTHR43713:SF3">
    <property type="entry name" value="GLUTAMATE-1-SEMIALDEHYDE 2,1-AMINOMUTASE 1, CHLOROPLASTIC-RELATED"/>
    <property type="match status" value="1"/>
</dbReference>
<evidence type="ECO:0000256" key="2">
    <source>
        <dbReference type="ARBA" id="ARBA00004819"/>
    </source>
</evidence>
<feature type="modified residue" description="N6-(pyridoxal phosphate)lysine" evidence="7">
    <location>
        <position position="267"/>
    </location>
</feature>
<dbReference type="Pfam" id="PF00202">
    <property type="entry name" value="Aminotran_3"/>
    <property type="match status" value="1"/>
</dbReference>
<dbReference type="OrthoDB" id="9807885at2"/>
<comment type="similarity">
    <text evidence="3 7">Belongs to the class-III pyridoxal-phosphate-dependent aminotransferase family. HemL subfamily.</text>
</comment>
<dbReference type="UniPathway" id="UPA00251">
    <property type="reaction ID" value="UER00317"/>
</dbReference>
<sequence length="432" mass="47372">MLYQRSSALFEEAYKYIPGGVNSPVRAFKSVGGVPIFMKSAKGAYLTDADDRTYVDYINSWGPAIVGHAHDEVVEAVKLQAEKGFSFGAPTELETEIAKFIIENVPNIDQIRMVSSGTEACMSAIRLARGYTGREKIIKFEGCYHGHSDSFLIKAGSGAATFGNPNSPGVTSGTAKDTLLAKYNDIEQVEDLFRHNQGEIAAIIVEPVAGNMGCVLPENNFLQNLRKVCDENGALLIFDEVMTGFRLGFGGAQELFNIKADIVTYGKVIGGGMPVGAFAARNEIMNKLSPRGDVYQAGTLSGNPLAMRAGLTTLQLIKNNPNFYEKLNKTTETLDFEIGKILNSKGIAHKINRKGSMMSVFFHTNRVSNFEEAADSNHSLFNNFFHQLLAQGIYLPPSGYETWFISDAINDTEIDKTLEAVRNFDYSDKVED</sequence>
<dbReference type="GO" id="GO:0030170">
    <property type="term" value="F:pyridoxal phosphate binding"/>
    <property type="evidence" value="ECO:0007669"/>
    <property type="project" value="InterPro"/>
</dbReference>
<dbReference type="AlphaFoldDB" id="A0A1E5UFZ9"/>
<comment type="pathway">
    <text evidence="2">Porphyrin-containing compound metabolism; protoporphyrin-IX biosynthesis; 5-aminolevulinate from L-glutamyl-tRNA(Glu): step 2/2.</text>
</comment>
<dbReference type="CDD" id="cd00610">
    <property type="entry name" value="OAT_like"/>
    <property type="match status" value="1"/>
</dbReference>
<dbReference type="InterPro" id="IPR015422">
    <property type="entry name" value="PyrdxlP-dep_Trfase_small"/>
</dbReference>
<dbReference type="InterPro" id="IPR049704">
    <property type="entry name" value="Aminotrans_3_PPA_site"/>
</dbReference>
<keyword evidence="6 7" id="KW-0627">Porphyrin biosynthesis</keyword>
<keyword evidence="9" id="KW-1185">Reference proteome</keyword>
<organism evidence="8 9">
    <name type="scientific">Cloacibacterium normanense</name>
    <dbReference type="NCBI Taxonomy" id="237258"/>
    <lineage>
        <taxon>Bacteria</taxon>
        <taxon>Pseudomonadati</taxon>
        <taxon>Bacteroidota</taxon>
        <taxon>Flavobacteriia</taxon>
        <taxon>Flavobacteriales</taxon>
        <taxon>Weeksellaceae</taxon>
    </lineage>
</organism>
<name>A0A1E5UFZ9_9FLAO</name>
<evidence type="ECO:0000256" key="3">
    <source>
        <dbReference type="ARBA" id="ARBA00008981"/>
    </source>
</evidence>
<evidence type="ECO:0000256" key="7">
    <source>
        <dbReference type="HAMAP-Rule" id="MF_00375"/>
    </source>
</evidence>
<keyword evidence="4 7" id="KW-0663">Pyridoxal phosphate</keyword>
<dbReference type="GO" id="GO:0006782">
    <property type="term" value="P:protoporphyrinogen IX biosynthetic process"/>
    <property type="evidence" value="ECO:0007669"/>
    <property type="project" value="UniProtKB-UniRule"/>
</dbReference>
<comment type="subcellular location">
    <subcellularLocation>
        <location evidence="7">Cytoplasm</location>
    </subcellularLocation>
</comment>
<dbReference type="NCBIfam" id="NF000818">
    <property type="entry name" value="PRK00062.1"/>
    <property type="match status" value="1"/>
</dbReference>
<evidence type="ECO:0000256" key="4">
    <source>
        <dbReference type="ARBA" id="ARBA00022898"/>
    </source>
</evidence>
<evidence type="ECO:0000256" key="5">
    <source>
        <dbReference type="ARBA" id="ARBA00023235"/>
    </source>
</evidence>
<reference evidence="8 9" key="1">
    <citation type="submission" date="2016-09" db="EMBL/GenBank/DDBJ databases">
        <authorList>
            <person name="Capua I."/>
            <person name="De Benedictis P."/>
            <person name="Joannis T."/>
            <person name="Lombin L.H."/>
            <person name="Cattoli G."/>
        </authorList>
    </citation>
    <scope>NUCLEOTIDE SEQUENCE [LARGE SCALE GENOMIC DNA]</scope>
    <source>
        <strain evidence="8 9">NRS-1</strain>
    </source>
</reference>
<dbReference type="EC" id="5.4.3.8" evidence="7"/>
<dbReference type="KEGG" id="cnr:EB819_08120"/>
<dbReference type="SUPFAM" id="SSF53383">
    <property type="entry name" value="PLP-dependent transferases"/>
    <property type="match status" value="1"/>
</dbReference>
<dbReference type="PANTHER" id="PTHR43713">
    <property type="entry name" value="GLUTAMATE-1-SEMIALDEHYDE 2,1-AMINOMUTASE"/>
    <property type="match status" value="1"/>
</dbReference>
<dbReference type="InterPro" id="IPR005814">
    <property type="entry name" value="Aminotrans_3"/>
</dbReference>
<keyword evidence="5 7" id="KW-0413">Isomerase</keyword>
<dbReference type="FunFam" id="3.40.640.10:FF:000021">
    <property type="entry name" value="Glutamate-1-semialdehyde 2,1-aminomutase"/>
    <property type="match status" value="1"/>
</dbReference>
<dbReference type="Gene3D" id="3.40.640.10">
    <property type="entry name" value="Type I PLP-dependent aspartate aminotransferase-like (Major domain)"/>
    <property type="match status" value="1"/>
</dbReference>
<protein>
    <recommendedName>
        <fullName evidence="7">Glutamate-1-semialdehyde 2,1-aminomutase</fullName>
        <shortName evidence="7">GSA</shortName>
        <ecNumber evidence="7">5.4.3.8</ecNumber>
    </recommendedName>
    <alternativeName>
        <fullName evidence="7">Glutamate-1-semialdehyde aminotransferase</fullName>
        <shortName evidence="7">GSA-AT</shortName>
    </alternativeName>
</protein>
<gene>
    <name evidence="7 8" type="primary">hemL</name>
    <name evidence="8" type="ORF">BHF72_1922</name>
</gene>
<dbReference type="Proteomes" id="UP000095601">
    <property type="component" value="Unassembled WGS sequence"/>
</dbReference>
<keyword evidence="7" id="KW-0963">Cytoplasm</keyword>
<proteinExistence type="inferred from homology"/>
<evidence type="ECO:0000256" key="6">
    <source>
        <dbReference type="ARBA" id="ARBA00023244"/>
    </source>
</evidence>
<dbReference type="Gene3D" id="3.90.1150.10">
    <property type="entry name" value="Aspartate Aminotransferase, domain 1"/>
    <property type="match status" value="1"/>
</dbReference>
<dbReference type="InterPro" id="IPR004639">
    <property type="entry name" value="4pyrrol_synth_GluAld_NH2Trfase"/>
</dbReference>
<dbReference type="NCBIfam" id="TIGR00713">
    <property type="entry name" value="hemL"/>
    <property type="match status" value="1"/>
</dbReference>
<dbReference type="STRING" id="237258.SAMN04489756_11854"/>
<dbReference type="RefSeq" id="WP_069797821.1">
    <property type="nucleotide sequence ID" value="NZ_CP034157.1"/>
</dbReference>
<dbReference type="GO" id="GO:0042286">
    <property type="term" value="F:glutamate-1-semialdehyde 2,1-aminomutase activity"/>
    <property type="evidence" value="ECO:0007669"/>
    <property type="project" value="UniProtKB-UniRule"/>
</dbReference>
<dbReference type="InterPro" id="IPR015421">
    <property type="entry name" value="PyrdxlP-dep_Trfase_major"/>
</dbReference>
<dbReference type="GO" id="GO:0008483">
    <property type="term" value="F:transaminase activity"/>
    <property type="evidence" value="ECO:0007669"/>
    <property type="project" value="InterPro"/>
</dbReference>
<dbReference type="GO" id="GO:0005737">
    <property type="term" value="C:cytoplasm"/>
    <property type="evidence" value="ECO:0007669"/>
    <property type="project" value="UniProtKB-SubCell"/>
</dbReference>
<accession>A0A1E5UFZ9</accession>
<dbReference type="PROSITE" id="PS00600">
    <property type="entry name" value="AA_TRANSFER_CLASS_3"/>
    <property type="match status" value="1"/>
</dbReference>
<dbReference type="HAMAP" id="MF_00375">
    <property type="entry name" value="HemL_aminotrans_3"/>
    <property type="match status" value="1"/>
</dbReference>
<evidence type="ECO:0000256" key="1">
    <source>
        <dbReference type="ARBA" id="ARBA00001933"/>
    </source>
</evidence>
<evidence type="ECO:0000313" key="8">
    <source>
        <dbReference type="EMBL" id="OEL11655.1"/>
    </source>
</evidence>
<comment type="catalytic activity">
    <reaction evidence="7">
        <text>(S)-4-amino-5-oxopentanoate = 5-aminolevulinate</text>
        <dbReference type="Rhea" id="RHEA:14265"/>
        <dbReference type="ChEBI" id="CHEBI:57501"/>
        <dbReference type="ChEBI" id="CHEBI:356416"/>
        <dbReference type="EC" id="5.4.3.8"/>
    </reaction>
</comment>
<dbReference type="InterPro" id="IPR015424">
    <property type="entry name" value="PyrdxlP-dep_Trfase"/>
</dbReference>
<dbReference type="EMBL" id="MKGI01000029">
    <property type="protein sequence ID" value="OEL11655.1"/>
    <property type="molecule type" value="Genomic_DNA"/>
</dbReference>